<organism evidence="2 3">
    <name type="scientific">Mucuna pruriens</name>
    <name type="common">Velvet bean</name>
    <name type="synonym">Dolichos pruriens</name>
    <dbReference type="NCBI Taxonomy" id="157652"/>
    <lineage>
        <taxon>Eukaryota</taxon>
        <taxon>Viridiplantae</taxon>
        <taxon>Streptophyta</taxon>
        <taxon>Embryophyta</taxon>
        <taxon>Tracheophyta</taxon>
        <taxon>Spermatophyta</taxon>
        <taxon>Magnoliopsida</taxon>
        <taxon>eudicotyledons</taxon>
        <taxon>Gunneridae</taxon>
        <taxon>Pentapetalae</taxon>
        <taxon>rosids</taxon>
        <taxon>fabids</taxon>
        <taxon>Fabales</taxon>
        <taxon>Fabaceae</taxon>
        <taxon>Papilionoideae</taxon>
        <taxon>50 kb inversion clade</taxon>
        <taxon>NPAAA clade</taxon>
        <taxon>indigoferoid/millettioid clade</taxon>
        <taxon>Phaseoleae</taxon>
        <taxon>Mucuna</taxon>
    </lineage>
</organism>
<gene>
    <name evidence="2" type="ORF">CR513_42120</name>
</gene>
<reference evidence="2" key="1">
    <citation type="submission" date="2018-05" db="EMBL/GenBank/DDBJ databases">
        <title>Draft genome of Mucuna pruriens seed.</title>
        <authorList>
            <person name="Nnadi N.E."/>
            <person name="Vos R."/>
            <person name="Hasami M.H."/>
            <person name="Devisetty U.K."/>
            <person name="Aguiy J.C."/>
        </authorList>
    </citation>
    <scope>NUCLEOTIDE SEQUENCE [LARGE SCALE GENOMIC DNA]</scope>
    <source>
        <strain evidence="2">JCA_2017</strain>
    </source>
</reference>
<feature type="compositionally biased region" description="Polar residues" evidence="1">
    <location>
        <begin position="84"/>
        <end position="94"/>
    </location>
</feature>
<comment type="caution">
    <text evidence="2">The sequence shown here is derived from an EMBL/GenBank/DDBJ whole genome shotgun (WGS) entry which is preliminary data.</text>
</comment>
<name>A0A371FHC3_MUCPR</name>
<sequence length="246" mass="27728">MRFVTIVIENLMRIKCSTPTISRENSQMLTKKMISNKPKRYLELQTSKLNNLGGLSRSDLGQKSQASQPNSLIRSGLSARPRRQSSLGATSSPRPAQLPRHFWRSLQRKLRKSRIGNSLCNSGSLAFIFSPFHISILSCSSSTFYGGAQCFHWCFSRLRKCRLGTEKSKIARGDRLDYQRTLVDLILSVLARSGEPSSFDPCIVRGISPFSLDNMANNDRTLKEWATLDIMYRGNTQQFGIRGSPM</sequence>
<dbReference type="EMBL" id="QJKJ01009101">
    <property type="protein sequence ID" value="RDX77715.1"/>
    <property type="molecule type" value="Genomic_DNA"/>
</dbReference>
<feature type="region of interest" description="Disordered" evidence="1">
    <location>
        <begin position="53"/>
        <end position="97"/>
    </location>
</feature>
<accession>A0A371FHC3</accession>
<dbReference type="AlphaFoldDB" id="A0A371FHC3"/>
<dbReference type="Proteomes" id="UP000257109">
    <property type="component" value="Unassembled WGS sequence"/>
</dbReference>
<evidence type="ECO:0000313" key="3">
    <source>
        <dbReference type="Proteomes" id="UP000257109"/>
    </source>
</evidence>
<feature type="compositionally biased region" description="Polar residues" evidence="1">
    <location>
        <begin position="59"/>
        <end position="73"/>
    </location>
</feature>
<evidence type="ECO:0000256" key="1">
    <source>
        <dbReference type="SAM" id="MobiDB-lite"/>
    </source>
</evidence>
<protein>
    <submittedName>
        <fullName evidence="2">Uncharacterized protein</fullName>
    </submittedName>
</protein>
<keyword evidence="3" id="KW-1185">Reference proteome</keyword>
<proteinExistence type="predicted"/>
<feature type="non-terminal residue" evidence="2">
    <location>
        <position position="1"/>
    </location>
</feature>
<evidence type="ECO:0000313" key="2">
    <source>
        <dbReference type="EMBL" id="RDX77715.1"/>
    </source>
</evidence>